<evidence type="ECO:0000256" key="4">
    <source>
        <dbReference type="SAM" id="Phobius"/>
    </source>
</evidence>
<dbReference type="RefSeq" id="WP_026610965.1">
    <property type="nucleotide sequence ID" value="NZ_OX458333.1"/>
</dbReference>
<keyword evidence="4" id="KW-0472">Membrane</keyword>
<reference evidence="5 6" key="1">
    <citation type="submission" date="2023-03" db="EMBL/GenBank/DDBJ databases">
        <authorList>
            <person name="Pearce D."/>
        </authorList>
    </citation>
    <scope>NUCLEOTIDE SEQUENCE [LARGE SCALE GENOMIC DNA]</scope>
    <source>
        <strain evidence="5">Msz</strain>
    </source>
</reference>
<dbReference type="EMBL" id="OX458333">
    <property type="protein sequence ID" value="CAI8896366.1"/>
    <property type="molecule type" value="Genomic_DNA"/>
</dbReference>
<evidence type="ECO:0000313" key="5">
    <source>
        <dbReference type="EMBL" id="CAI8896366.1"/>
    </source>
</evidence>
<proteinExistence type="inferred from homology"/>
<evidence type="ECO:0000313" key="6">
    <source>
        <dbReference type="Proteomes" id="UP001162030"/>
    </source>
</evidence>
<evidence type="ECO:0000256" key="2">
    <source>
        <dbReference type="ARBA" id="ARBA00044983"/>
    </source>
</evidence>
<sequence>MKPLSLSSRATALILLGSLATNVFLLAWIGAGAYKHKHRPSWLSIEAFEERFTSRLPEQDAMAFRRILDAQRPELAARIEAVRASRDEVRKTLQAEPFQREQLEAALERSERAMDALQASLRSVILTSAPELSSEGRRRLLEKPEH</sequence>
<feature type="transmembrane region" description="Helical" evidence="4">
    <location>
        <begin position="12"/>
        <end position="34"/>
    </location>
</feature>
<name>A0ABN8X925_9GAMM</name>
<protein>
    <recommendedName>
        <fullName evidence="2">Signaling pathway modulator ZraP</fullName>
    </recommendedName>
    <alternativeName>
        <fullName evidence="3">Zinc resistance-associated protein</fullName>
    </alternativeName>
</protein>
<dbReference type="Proteomes" id="UP001162030">
    <property type="component" value="Chromosome"/>
</dbReference>
<keyword evidence="6" id="KW-1185">Reference proteome</keyword>
<accession>A0ABN8X925</accession>
<dbReference type="InterPro" id="IPR025961">
    <property type="entry name" value="Metal_resist"/>
</dbReference>
<gene>
    <name evidence="5" type="ORF">MSZNOR_3349</name>
</gene>
<keyword evidence="4" id="KW-1133">Transmembrane helix</keyword>
<evidence type="ECO:0000256" key="3">
    <source>
        <dbReference type="ARBA" id="ARBA00045001"/>
    </source>
</evidence>
<dbReference type="Pfam" id="PF13801">
    <property type="entry name" value="Metal_resist"/>
    <property type="match status" value="1"/>
</dbReference>
<evidence type="ECO:0000256" key="1">
    <source>
        <dbReference type="ARBA" id="ARBA00044945"/>
    </source>
</evidence>
<comment type="similarity">
    <text evidence="1">Belongs to the ZraP family.</text>
</comment>
<organism evidence="5 6">
    <name type="scientific">Methylocaldum szegediense</name>
    <dbReference type="NCBI Taxonomy" id="73780"/>
    <lineage>
        <taxon>Bacteria</taxon>
        <taxon>Pseudomonadati</taxon>
        <taxon>Pseudomonadota</taxon>
        <taxon>Gammaproteobacteria</taxon>
        <taxon>Methylococcales</taxon>
        <taxon>Methylococcaceae</taxon>
        <taxon>Methylocaldum</taxon>
    </lineage>
</organism>
<keyword evidence="4" id="KW-0812">Transmembrane</keyword>